<gene>
    <name evidence="11" type="ORF">OSB04_016329</name>
</gene>
<feature type="compositionally biased region" description="Basic and acidic residues" evidence="8">
    <location>
        <begin position="86"/>
        <end position="97"/>
    </location>
</feature>
<dbReference type="Pfam" id="PF17917">
    <property type="entry name" value="RT_RNaseH"/>
    <property type="match status" value="1"/>
</dbReference>
<dbReference type="SUPFAM" id="SSF56672">
    <property type="entry name" value="DNA/RNA polymerases"/>
    <property type="match status" value="1"/>
</dbReference>
<dbReference type="Pfam" id="PF00078">
    <property type="entry name" value="RVT_1"/>
    <property type="match status" value="1"/>
</dbReference>
<keyword evidence="5" id="KW-0378">Hydrolase</keyword>
<keyword evidence="7" id="KW-0479">Metal-binding</keyword>
<evidence type="ECO:0000313" key="11">
    <source>
        <dbReference type="EMBL" id="KAJ9552284.1"/>
    </source>
</evidence>
<dbReference type="InterPro" id="IPR001878">
    <property type="entry name" value="Znf_CCHC"/>
</dbReference>
<dbReference type="Pfam" id="PF24626">
    <property type="entry name" value="SH3_Tf2-1"/>
    <property type="match status" value="1"/>
</dbReference>
<keyword evidence="2" id="KW-0548">Nucleotidyltransferase</keyword>
<dbReference type="InterPro" id="IPR043128">
    <property type="entry name" value="Rev_trsase/Diguanyl_cyclase"/>
</dbReference>
<dbReference type="Pfam" id="PF17921">
    <property type="entry name" value="Integrase_H2C2"/>
    <property type="match status" value="1"/>
</dbReference>
<feature type="compositionally biased region" description="Low complexity" evidence="8">
    <location>
        <begin position="268"/>
        <end position="278"/>
    </location>
</feature>
<dbReference type="SUPFAM" id="SSF53098">
    <property type="entry name" value="Ribonuclease H-like"/>
    <property type="match status" value="1"/>
</dbReference>
<dbReference type="FunFam" id="3.30.70.270:FF:000020">
    <property type="entry name" value="Transposon Tf2-6 polyprotein-like Protein"/>
    <property type="match status" value="1"/>
</dbReference>
<accession>A0AA38T0Q7</accession>
<evidence type="ECO:0000259" key="10">
    <source>
        <dbReference type="PROSITE" id="PS50994"/>
    </source>
</evidence>
<proteinExistence type="predicted"/>
<dbReference type="InterPro" id="IPR005162">
    <property type="entry name" value="Retrotrans_gag_dom"/>
</dbReference>
<dbReference type="CDD" id="cd01647">
    <property type="entry name" value="RT_LTR"/>
    <property type="match status" value="1"/>
</dbReference>
<dbReference type="EMBL" id="JARYMX010000004">
    <property type="protein sequence ID" value="KAJ9552284.1"/>
    <property type="molecule type" value="Genomic_DNA"/>
</dbReference>
<reference evidence="11" key="1">
    <citation type="submission" date="2023-03" db="EMBL/GenBank/DDBJ databases">
        <title>Chromosome-scale reference genome and RAD-based genetic map of yellow starthistle (Centaurea solstitialis) reveal putative structural variation and QTLs associated with invader traits.</title>
        <authorList>
            <person name="Reatini B."/>
            <person name="Cang F.A."/>
            <person name="Jiang Q."/>
            <person name="Mckibben M.T.W."/>
            <person name="Barker M.S."/>
            <person name="Rieseberg L.H."/>
            <person name="Dlugosch K.M."/>
        </authorList>
    </citation>
    <scope>NUCLEOTIDE SEQUENCE</scope>
    <source>
        <strain evidence="11">CAN-66</strain>
        <tissue evidence="11">Leaf</tissue>
    </source>
</reference>
<dbReference type="SUPFAM" id="SSF57756">
    <property type="entry name" value="Retrovirus zinc finger-like domains"/>
    <property type="match status" value="1"/>
</dbReference>
<evidence type="ECO:0000256" key="4">
    <source>
        <dbReference type="ARBA" id="ARBA00022759"/>
    </source>
</evidence>
<keyword evidence="12" id="KW-1185">Reference proteome</keyword>
<dbReference type="GO" id="GO:0003676">
    <property type="term" value="F:nucleic acid binding"/>
    <property type="evidence" value="ECO:0007669"/>
    <property type="project" value="InterPro"/>
</dbReference>
<feature type="compositionally biased region" description="Polar residues" evidence="8">
    <location>
        <begin position="35"/>
        <end position="46"/>
    </location>
</feature>
<feature type="domain" description="CCHC-type" evidence="9">
    <location>
        <begin position="327"/>
        <end position="343"/>
    </location>
</feature>
<dbReference type="PANTHER" id="PTHR35046">
    <property type="entry name" value="ZINC KNUCKLE (CCHC-TYPE) FAMILY PROTEIN"/>
    <property type="match status" value="1"/>
</dbReference>
<dbReference type="InterPro" id="IPR041588">
    <property type="entry name" value="Integrase_H2C2"/>
</dbReference>
<evidence type="ECO:0000256" key="8">
    <source>
        <dbReference type="SAM" id="MobiDB-lite"/>
    </source>
</evidence>
<dbReference type="InterPro" id="IPR001584">
    <property type="entry name" value="Integrase_cat-core"/>
</dbReference>
<dbReference type="GO" id="GO:0015074">
    <property type="term" value="P:DNA integration"/>
    <property type="evidence" value="ECO:0007669"/>
    <property type="project" value="InterPro"/>
</dbReference>
<evidence type="ECO:0000256" key="5">
    <source>
        <dbReference type="ARBA" id="ARBA00022801"/>
    </source>
</evidence>
<evidence type="ECO:0008006" key="13">
    <source>
        <dbReference type="Google" id="ProtNLM"/>
    </source>
</evidence>
<dbReference type="PROSITE" id="PS50994">
    <property type="entry name" value="INTEGRASE"/>
    <property type="match status" value="1"/>
</dbReference>
<name>A0AA38T0Q7_9ASTR</name>
<evidence type="ECO:0000256" key="7">
    <source>
        <dbReference type="PROSITE-ProRule" id="PRU00047"/>
    </source>
</evidence>
<dbReference type="InterPro" id="IPR012337">
    <property type="entry name" value="RNaseH-like_sf"/>
</dbReference>
<keyword evidence="1" id="KW-0808">Transferase</keyword>
<dbReference type="InterPro" id="IPR036397">
    <property type="entry name" value="RNaseH_sf"/>
</dbReference>
<feature type="domain" description="Integrase catalytic" evidence="10">
    <location>
        <begin position="1196"/>
        <end position="1359"/>
    </location>
</feature>
<keyword evidence="3" id="KW-0540">Nuclease</keyword>
<dbReference type="Gene3D" id="3.10.10.10">
    <property type="entry name" value="HIV Type 1 Reverse Transcriptase, subunit A, domain 1"/>
    <property type="match status" value="1"/>
</dbReference>
<dbReference type="SMART" id="SM00343">
    <property type="entry name" value="ZnF_C2HC"/>
    <property type="match status" value="1"/>
</dbReference>
<dbReference type="Proteomes" id="UP001172457">
    <property type="component" value="Chromosome 4"/>
</dbReference>
<evidence type="ECO:0000256" key="2">
    <source>
        <dbReference type="ARBA" id="ARBA00022695"/>
    </source>
</evidence>
<dbReference type="Gene3D" id="1.10.340.70">
    <property type="match status" value="1"/>
</dbReference>
<dbReference type="CDD" id="cd09274">
    <property type="entry name" value="RNase_HI_RT_Ty3"/>
    <property type="match status" value="1"/>
</dbReference>
<keyword evidence="7" id="KW-0862">Zinc</keyword>
<dbReference type="Gene3D" id="3.30.420.10">
    <property type="entry name" value="Ribonuclease H-like superfamily/Ribonuclease H"/>
    <property type="match status" value="1"/>
</dbReference>
<dbReference type="InterPro" id="IPR041373">
    <property type="entry name" value="RT_RNaseH"/>
</dbReference>
<comment type="caution">
    <text evidence="11">The sequence shown here is derived from an EMBL/GenBank/DDBJ whole genome shotgun (WGS) entry which is preliminary data.</text>
</comment>
<dbReference type="PROSITE" id="PS50158">
    <property type="entry name" value="ZF_CCHC"/>
    <property type="match status" value="1"/>
</dbReference>
<dbReference type="PANTHER" id="PTHR35046:SF18">
    <property type="entry name" value="RNA-DIRECTED DNA POLYMERASE"/>
    <property type="match status" value="1"/>
</dbReference>
<evidence type="ECO:0000313" key="12">
    <source>
        <dbReference type="Proteomes" id="UP001172457"/>
    </source>
</evidence>
<dbReference type="GO" id="GO:0008270">
    <property type="term" value="F:zinc ion binding"/>
    <property type="evidence" value="ECO:0007669"/>
    <property type="project" value="UniProtKB-KW"/>
</dbReference>
<dbReference type="InterPro" id="IPR056924">
    <property type="entry name" value="SH3_Tf2-1"/>
</dbReference>
<dbReference type="GO" id="GO:0004519">
    <property type="term" value="F:endonuclease activity"/>
    <property type="evidence" value="ECO:0007669"/>
    <property type="project" value="UniProtKB-KW"/>
</dbReference>
<evidence type="ECO:0000256" key="6">
    <source>
        <dbReference type="ARBA" id="ARBA00022918"/>
    </source>
</evidence>
<dbReference type="GO" id="GO:0003964">
    <property type="term" value="F:RNA-directed DNA polymerase activity"/>
    <property type="evidence" value="ECO:0007669"/>
    <property type="project" value="UniProtKB-KW"/>
</dbReference>
<organism evidence="11 12">
    <name type="scientific">Centaurea solstitialis</name>
    <name type="common">yellow star-thistle</name>
    <dbReference type="NCBI Taxonomy" id="347529"/>
    <lineage>
        <taxon>Eukaryota</taxon>
        <taxon>Viridiplantae</taxon>
        <taxon>Streptophyta</taxon>
        <taxon>Embryophyta</taxon>
        <taxon>Tracheophyta</taxon>
        <taxon>Spermatophyta</taxon>
        <taxon>Magnoliopsida</taxon>
        <taxon>eudicotyledons</taxon>
        <taxon>Gunneridae</taxon>
        <taxon>Pentapetalae</taxon>
        <taxon>asterids</taxon>
        <taxon>campanulids</taxon>
        <taxon>Asterales</taxon>
        <taxon>Asteraceae</taxon>
        <taxon>Carduoideae</taxon>
        <taxon>Cardueae</taxon>
        <taxon>Centaureinae</taxon>
        <taxon>Centaurea</taxon>
    </lineage>
</organism>
<evidence type="ECO:0000259" key="9">
    <source>
        <dbReference type="PROSITE" id="PS50158"/>
    </source>
</evidence>
<protein>
    <recommendedName>
        <fullName evidence="13">Reverse transcriptase</fullName>
    </recommendedName>
</protein>
<keyword evidence="7" id="KW-0863">Zinc-finger</keyword>
<dbReference type="InterPro" id="IPR000477">
    <property type="entry name" value="RT_dom"/>
</dbReference>
<dbReference type="Gene3D" id="3.30.70.270">
    <property type="match status" value="2"/>
</dbReference>
<keyword evidence="6" id="KW-0695">RNA-directed DNA polymerase</keyword>
<dbReference type="InterPro" id="IPR036875">
    <property type="entry name" value="Znf_CCHC_sf"/>
</dbReference>
<feature type="compositionally biased region" description="Low complexity" evidence="8">
    <location>
        <begin position="66"/>
        <end position="77"/>
    </location>
</feature>
<dbReference type="InterPro" id="IPR043502">
    <property type="entry name" value="DNA/RNA_pol_sf"/>
</dbReference>
<feature type="compositionally biased region" description="Basic and acidic residues" evidence="8">
    <location>
        <begin position="50"/>
        <end position="62"/>
    </location>
</feature>
<dbReference type="GO" id="GO:0016787">
    <property type="term" value="F:hydrolase activity"/>
    <property type="evidence" value="ECO:0007669"/>
    <property type="project" value="UniProtKB-KW"/>
</dbReference>
<sequence>MGDQPRLNAADIEAITAALATANDRLADRLTTSNDRIANQITQLGTLINERPERVRHPDRRPPPHRQQTPSVHSSSESEPEEEEERPPRNDPDYRMKADIPYFHGNIGVEEFFDWQIEVDRFFEIMEIPDHKQVKMVAFRLKNTAAVWWDRLTTQRQRQRKGPVRSWRRMKQLMSDRFLPEDYEQILYRMYLECAQGSRSVSEYTSEFIRYSDRNEIGETEGQRVARYINGLKPSIQEKIGLQTAWTVSEASNLAMKAELIEKSTRSTYRRYTTQTPTEASSSNPDKGKSVITRPTPKDSDPPRTTSTTKPPAPKPANPYSKPSAPKCYRCGLLGHKSNECPNRRTAGLLEGEEYGDEDEEYEGADFAEEDFEEEKVNIVLQRVLLTPKEDGQRKKPLSFILLDQQKDLQLDHRQRELPLGSTDTTTRITICAWMGQERTASTSDLKDVLCDVLDMDACHILLGRPWQYDNNVTHKGRDNVMLFRWGDRKIAIAPVARFDKIPDKQSKNFLVVTSNEQDMEEAYKESQVFCRIVVKGLMHVEGTVSEIPEEVDEILRDFKELTANDLPLELPPMRDIQHQIDLIPGASLPNLPHYRMSPKENEILREQVEDLLRKGFIREVLARAPSLSFSCRKRTINGGCASIVALSTKSPSNTVSPFLDMLDELAGAKVFSKIDLRSGYHQIRIRPGDEWKTAFKTPFELYEWLVMSFGTSNAPSTFMRTMNQSCISTISSSIAEAKMITRRISEKFFPCSKIVNSTSISKKSGIEVDEEKVRAIKEWPTPKTVTDVRSFHGLATFYRRFVKDFSTITAPITECLKKGNFALIKEKLSTTPVLALPDFSKIFEVECDASGVGVGAILSQEKRPIAFFSEKLSEARQKWNTYDQEFYAVFRALKQWEHYLVQREFVLFTDHQALKFINSQKSVNKMHARWVSYLQRFPFVIKHKSGVLNRVADALSRRATLMITLSQEITGFEVFKEQYEEDNDFKDVWSKCKVGTPMDDFYVHDGYLFKGNQLCIPNSSFCEKLIRDLHGGSLGGHLGRDKTVAYSVIERYYWPRLRRDVGAIVRKCYTCQVATSTKMTFCDGFENLVCNGKSHITVDMSDARFISNTLQFLTTMRFGATCTTCSWNAAVKRAWMGVVPGWVTPLGSPHQVTVLVNGNGFLCDLVTFFRHNKRYIKSDGRIDNGQSQNTGLYLPLPVPADIWQDLSMDFFLRLPRTQRGVDSIFVVVDRFSKMTHFIACKKTADASNIAKLFFKEVVRLHGVPKTITSNRDSKFLSHFWITLWRMFGTSLNKSSTTHPQSDGQTEVTNRTLGNMLRSVCSDKPKQWDLAFPQIEFAYNNATHSATGCSPFSLVYTTTPKHVVDLVKLPRLPGASIAAENLAKDVQAVKEDVKARLEQVGAKNKEAVDQRRRKKVFHVGDDVMVFLRKERFPVGTYGKLQQKRYGPFKVTKKINDNAYVVALLDSLHISNTFNVADLYDYYEDDLPLEDDRIEYINISRTENTNQRSLRNNTLIELKQ</sequence>
<keyword evidence="4" id="KW-0255">Endonuclease</keyword>
<evidence type="ECO:0000256" key="3">
    <source>
        <dbReference type="ARBA" id="ARBA00022722"/>
    </source>
</evidence>
<evidence type="ECO:0000256" key="1">
    <source>
        <dbReference type="ARBA" id="ARBA00022679"/>
    </source>
</evidence>
<feature type="region of interest" description="Disordered" evidence="8">
    <location>
        <begin position="268"/>
        <end position="324"/>
    </location>
</feature>
<feature type="region of interest" description="Disordered" evidence="8">
    <location>
        <begin position="35"/>
        <end position="97"/>
    </location>
</feature>
<dbReference type="Pfam" id="PF03732">
    <property type="entry name" value="Retrotrans_gag"/>
    <property type="match status" value="1"/>
</dbReference>